<dbReference type="Proteomes" id="UP000501648">
    <property type="component" value="Chromosome"/>
</dbReference>
<evidence type="ECO:0000313" key="1">
    <source>
        <dbReference type="EMBL" id="QJQ03044.1"/>
    </source>
</evidence>
<proteinExistence type="predicted"/>
<sequence>MQFINPRLDKAALERRDELLRNGRLKKEDAWDNGIPNGWSFLANFDLSVSEQIIQHALDVYSITGMNFYARAFTEFSLQWMIPDEKNEYPSRLEDLEVYSGNIDNTVDKHGIAGRWDDFCLTLEAQRFADVFANANELRLRLDITSQSGMVPPRTGVYLPLDDPHGTPQFCWTGEPSGELKKCSTFNDLGLEALASVGREALWLDDYCMNQFVQSHLQDPLLRADPYFKDSVNDPELAASLVARQAFTSRSCEWVYVEQLHGQPIDWSENPSHAGT</sequence>
<organism evidence="1 2">
    <name type="scientific">Herbaspirillum rubrisubalbicans Os34</name>
    <dbReference type="NCBI Taxonomy" id="1235827"/>
    <lineage>
        <taxon>Bacteria</taxon>
        <taxon>Pseudomonadati</taxon>
        <taxon>Pseudomonadota</taxon>
        <taxon>Betaproteobacteria</taxon>
        <taxon>Burkholderiales</taxon>
        <taxon>Oxalobacteraceae</taxon>
        <taxon>Herbaspirillum</taxon>
    </lineage>
</organism>
<protein>
    <submittedName>
        <fullName evidence="1">Uncharacterized protein</fullName>
    </submittedName>
</protein>
<dbReference type="AlphaFoldDB" id="A0A6M3ZWM5"/>
<accession>A0A6M3ZWM5</accession>
<gene>
    <name evidence="1" type="ORF">C798_23290</name>
</gene>
<name>A0A6M3ZWM5_9BURK</name>
<evidence type="ECO:0000313" key="2">
    <source>
        <dbReference type="Proteomes" id="UP000501648"/>
    </source>
</evidence>
<dbReference type="EMBL" id="CP008956">
    <property type="protein sequence ID" value="QJQ03044.1"/>
    <property type="molecule type" value="Genomic_DNA"/>
</dbReference>
<reference evidence="1 2" key="1">
    <citation type="journal article" date="2012" name="J. Bacteriol.">
        <title>Genome sequence of the pathogenic Herbaspirillum seropedicae strain Os34, isolated from rice roots.</title>
        <authorList>
            <person name="Ye W."/>
            <person name="Ye S."/>
            <person name="Liu J."/>
            <person name="Chang S."/>
            <person name="Chen M."/>
            <person name="Zhu B."/>
            <person name="Guo L."/>
            <person name="An Q."/>
        </authorList>
    </citation>
    <scope>NUCLEOTIDE SEQUENCE [LARGE SCALE GENOMIC DNA]</scope>
    <source>
        <strain evidence="1 2">Os34</strain>
    </source>
</reference>